<comment type="subcellular location">
    <subcellularLocation>
        <location evidence="1">Membrane</location>
        <topology evidence="1">Multi-pass membrane protein</topology>
    </subcellularLocation>
</comment>
<evidence type="ECO:0000256" key="4">
    <source>
        <dbReference type="ARBA" id="ARBA00022989"/>
    </source>
</evidence>
<gene>
    <name evidence="6" type="ORF">P9A14_00830</name>
</gene>
<accession>A0AAX3T7D2</accession>
<evidence type="ECO:0000256" key="3">
    <source>
        <dbReference type="ARBA" id="ARBA00022692"/>
    </source>
</evidence>
<keyword evidence="5" id="KW-0472">Membrane</keyword>
<protein>
    <submittedName>
        <fullName evidence="6">Inorganic phosphate transporter</fullName>
    </submittedName>
</protein>
<evidence type="ECO:0000313" key="7">
    <source>
        <dbReference type="Proteomes" id="UP001213504"/>
    </source>
</evidence>
<keyword evidence="3" id="KW-0812">Transmembrane</keyword>
<proteinExistence type="predicted"/>
<evidence type="ECO:0000256" key="1">
    <source>
        <dbReference type="ARBA" id="ARBA00004141"/>
    </source>
</evidence>
<reference evidence="6" key="1">
    <citation type="submission" date="2023-04" db="EMBL/GenBank/DDBJ databases">
        <title>Complete genome sequence of a phthalic acid esters degrading bacterial strain.</title>
        <authorList>
            <person name="Weng L."/>
            <person name="Jia Y."/>
            <person name="Ren L."/>
        </authorList>
    </citation>
    <scope>NUCLEOTIDE SEQUENCE</scope>
    <source>
        <strain evidence="6">RL-LY01</strain>
    </source>
</reference>
<dbReference type="InterPro" id="IPR001204">
    <property type="entry name" value="Phos_transporter"/>
</dbReference>
<evidence type="ECO:0000256" key="2">
    <source>
        <dbReference type="ARBA" id="ARBA00022448"/>
    </source>
</evidence>
<dbReference type="EMBL" id="CP121270">
    <property type="protein sequence ID" value="WFP25112.1"/>
    <property type="molecule type" value="Genomic_DNA"/>
</dbReference>
<dbReference type="GO" id="GO:0016020">
    <property type="term" value="C:membrane"/>
    <property type="evidence" value="ECO:0007669"/>
    <property type="project" value="UniProtKB-SubCell"/>
</dbReference>
<dbReference type="Proteomes" id="UP001213504">
    <property type="component" value="Chromosome"/>
</dbReference>
<organism evidence="6 7">
    <name type="scientific">Gordonia hongkongensis</name>
    <dbReference type="NCBI Taxonomy" id="1701090"/>
    <lineage>
        <taxon>Bacteria</taxon>
        <taxon>Bacillati</taxon>
        <taxon>Actinomycetota</taxon>
        <taxon>Actinomycetes</taxon>
        <taxon>Mycobacteriales</taxon>
        <taxon>Gordoniaceae</taxon>
        <taxon>Gordonia</taxon>
    </lineage>
</organism>
<dbReference type="Pfam" id="PF01384">
    <property type="entry name" value="PHO4"/>
    <property type="match status" value="1"/>
</dbReference>
<dbReference type="AlphaFoldDB" id="A0AAX3T7D2"/>
<keyword evidence="2" id="KW-0813">Transport</keyword>
<keyword evidence="4" id="KW-1133">Transmembrane helix</keyword>
<evidence type="ECO:0000313" key="6">
    <source>
        <dbReference type="EMBL" id="WFP25112.1"/>
    </source>
</evidence>
<name>A0AAX3T7D2_9ACTN</name>
<evidence type="ECO:0000256" key="5">
    <source>
        <dbReference type="ARBA" id="ARBA00023136"/>
    </source>
</evidence>
<sequence>MGAPISTTHVISSAIMGAESTKRTSAVRWAVPGNMATAWVTTFPAVAVLGAGTYWDATVFT</sequence>
<dbReference type="GO" id="GO:0006817">
    <property type="term" value="P:phosphate ion transport"/>
    <property type="evidence" value="ECO:0007669"/>
    <property type="project" value="InterPro"/>
</dbReference>
<dbReference type="GO" id="GO:0005315">
    <property type="term" value="F:phosphate transmembrane transporter activity"/>
    <property type="evidence" value="ECO:0007669"/>
    <property type="project" value="InterPro"/>
</dbReference>